<organism evidence="1 2">
    <name type="scientific">Porites evermanni</name>
    <dbReference type="NCBI Taxonomy" id="104178"/>
    <lineage>
        <taxon>Eukaryota</taxon>
        <taxon>Metazoa</taxon>
        <taxon>Cnidaria</taxon>
        <taxon>Anthozoa</taxon>
        <taxon>Hexacorallia</taxon>
        <taxon>Scleractinia</taxon>
        <taxon>Fungiina</taxon>
        <taxon>Poritidae</taxon>
        <taxon>Porites</taxon>
    </lineage>
</organism>
<sequence length="235" mass="26642">MRSLLSGNSLQCYNCQTQDGQLYTSDECIHNQVIENCTDGNFTCANYRRNKTTENNETIELQEKGCLLKEKCFSLQARCDETTKNGGECESLCCDDYLCNDDFDEDPVPECYHCDGPFPNGSLGLSSFSSLNQSYGSDECNRDLTTVPCPYGKCSKFSRRFKNENNIDIVVVIRSCLSSSKCNETANFCRKEYMERNDTICDVRCCDYRSFCNAAPHRDLMPFFIALIGFIACQL</sequence>
<proteinExistence type="predicted"/>
<keyword evidence="2" id="KW-1185">Reference proteome</keyword>
<reference evidence="1 2" key="1">
    <citation type="submission" date="2022-05" db="EMBL/GenBank/DDBJ databases">
        <authorList>
            <consortium name="Genoscope - CEA"/>
            <person name="William W."/>
        </authorList>
    </citation>
    <scope>NUCLEOTIDE SEQUENCE [LARGE SCALE GENOMIC DNA]</scope>
</reference>
<gene>
    <name evidence="1" type="ORF">PEVE_00044049</name>
</gene>
<evidence type="ECO:0000313" key="1">
    <source>
        <dbReference type="EMBL" id="CAH3146680.1"/>
    </source>
</evidence>
<name>A0ABN8PM77_9CNID</name>
<dbReference type="Proteomes" id="UP001159427">
    <property type="component" value="Unassembled WGS sequence"/>
</dbReference>
<accession>A0ABN8PM77</accession>
<comment type="caution">
    <text evidence="1">The sequence shown here is derived from an EMBL/GenBank/DDBJ whole genome shotgun (WGS) entry which is preliminary data.</text>
</comment>
<evidence type="ECO:0000313" key="2">
    <source>
        <dbReference type="Proteomes" id="UP001159427"/>
    </source>
</evidence>
<dbReference type="EMBL" id="CALNXI010000917">
    <property type="protein sequence ID" value="CAH3146680.1"/>
    <property type="molecule type" value="Genomic_DNA"/>
</dbReference>
<protein>
    <submittedName>
        <fullName evidence="1">Uncharacterized protein</fullName>
    </submittedName>
</protein>